<gene>
    <name evidence="2" type="ordered locus">MSMEG_6640</name>
</gene>
<keyword evidence="3" id="KW-1185">Reference proteome</keyword>
<dbReference type="KEGG" id="msm:MSMEG_6640"/>
<evidence type="ECO:0000256" key="1">
    <source>
        <dbReference type="SAM" id="MobiDB-lite"/>
    </source>
</evidence>
<feature type="compositionally biased region" description="Gly residues" evidence="1">
    <location>
        <begin position="1"/>
        <end position="14"/>
    </location>
</feature>
<dbReference type="PATRIC" id="fig|246196.19.peg.6465"/>
<evidence type="ECO:0000313" key="2">
    <source>
        <dbReference type="EMBL" id="ABK70679.1"/>
    </source>
</evidence>
<name>A0R6R1_MYCS2</name>
<accession>A0R6R1</accession>
<dbReference type="AlphaFoldDB" id="A0R6R1"/>
<dbReference type="Proteomes" id="UP000000757">
    <property type="component" value="Chromosome"/>
</dbReference>
<organism evidence="2 3">
    <name type="scientific">Mycolicibacterium smegmatis (strain ATCC 700084 / mc(2)155)</name>
    <name type="common">Mycobacterium smegmatis</name>
    <dbReference type="NCBI Taxonomy" id="246196"/>
    <lineage>
        <taxon>Bacteria</taxon>
        <taxon>Bacillati</taxon>
        <taxon>Actinomycetota</taxon>
        <taxon>Actinomycetes</taxon>
        <taxon>Mycobacteriales</taxon>
        <taxon>Mycobacteriaceae</taxon>
        <taxon>Mycolicibacterium</taxon>
    </lineage>
</organism>
<dbReference type="EMBL" id="CP000480">
    <property type="protein sequence ID" value="ABK70679.1"/>
    <property type="molecule type" value="Genomic_DNA"/>
</dbReference>
<sequence length="40" mass="4025">MFGGGVAPGSGIHGGASRLHESNERHLVGATLTHALQSNT</sequence>
<protein>
    <submittedName>
        <fullName evidence="2">Uncharacterized protein</fullName>
    </submittedName>
</protein>
<evidence type="ECO:0000313" key="3">
    <source>
        <dbReference type="Proteomes" id="UP000000757"/>
    </source>
</evidence>
<reference evidence="2 3" key="1">
    <citation type="submission" date="2006-10" db="EMBL/GenBank/DDBJ databases">
        <authorList>
            <person name="Fleischmann R.D."/>
            <person name="Dodson R.J."/>
            <person name="Haft D.H."/>
            <person name="Merkel J.S."/>
            <person name="Nelson W.C."/>
            <person name="Fraser C.M."/>
        </authorList>
    </citation>
    <scope>NUCLEOTIDE SEQUENCE [LARGE SCALE GENOMIC DNA]</scope>
    <source>
        <strain evidence="3">ATCC 700084 / mc(2)155</strain>
    </source>
</reference>
<feature type="region of interest" description="Disordered" evidence="1">
    <location>
        <begin position="1"/>
        <end position="25"/>
    </location>
</feature>
<proteinExistence type="predicted"/>